<dbReference type="SUPFAM" id="SSF51126">
    <property type="entry name" value="Pectin lyase-like"/>
    <property type="match status" value="1"/>
</dbReference>
<dbReference type="InterPro" id="IPR013517">
    <property type="entry name" value="FG-GAP"/>
</dbReference>
<dbReference type="Gene3D" id="2.160.20.10">
    <property type="entry name" value="Single-stranded right-handed beta-helix, Pectin lyase-like"/>
    <property type="match status" value="1"/>
</dbReference>
<accession>A0A402CRE3</accession>
<dbReference type="Gene3D" id="2.130.10.130">
    <property type="entry name" value="Integrin alpha, N-terminal"/>
    <property type="match status" value="1"/>
</dbReference>
<dbReference type="Pfam" id="PF13517">
    <property type="entry name" value="FG-GAP_3"/>
    <property type="match status" value="1"/>
</dbReference>
<protein>
    <submittedName>
        <fullName evidence="1">Uncharacterized protein</fullName>
    </submittedName>
</protein>
<dbReference type="RefSeq" id="WP_119319929.1">
    <property type="nucleotide sequence ID" value="NZ_AP025739.1"/>
</dbReference>
<evidence type="ECO:0000313" key="1">
    <source>
        <dbReference type="EMBL" id="BDI27967.1"/>
    </source>
</evidence>
<dbReference type="Proteomes" id="UP000287394">
    <property type="component" value="Chromosome"/>
</dbReference>
<dbReference type="KEGG" id="ccot:CCAX7_000180"/>
<dbReference type="InterPro" id="IPR011050">
    <property type="entry name" value="Pectin_lyase_fold/virulence"/>
</dbReference>
<reference evidence="1 2" key="1">
    <citation type="journal article" date="2019" name="Int. J. Syst. Evol. Microbiol.">
        <title>Capsulimonas corticalis gen. nov., sp. nov., an aerobic capsulated bacterium, of a novel bacterial order, Capsulimonadales ord. nov., of the class Armatimonadia of the phylum Armatimonadetes.</title>
        <authorList>
            <person name="Li J."/>
            <person name="Kudo C."/>
            <person name="Tonouchi A."/>
        </authorList>
    </citation>
    <scope>NUCLEOTIDE SEQUENCE [LARGE SCALE GENOMIC DNA]</scope>
    <source>
        <strain evidence="1 2">AX-7</strain>
    </source>
</reference>
<sequence length="658" mass="66430">MKYSRRAGISTLLLSVASALFAANPSRALTYNVTSLADDGGAGQLRTAITAANASAGSTITFQKGLSGKIILSPTLQALPTITVGATIQGPGASLIAVDGSGTYRPFHINSASSTVTISGLTIQNGMDSGGTGGAGILVESGSLVLLNSTLANNIATGNGGAILNYGTATVQNCTLSKNSAYNGGGIYNYTYSGAGGNTALTKCALTGNSATINGGGIYDYTYSGTGGRTWLTGCTLSRNVAGGNGGGVYNYTYSGSGGLAAFKNCALSNNSSVYGAGIYNYAYSGSGGVSTLNDCSLSGNAASGAGGGVYNYTYAGSGGRSTLTDCILYGDPGGEIFGSIAATYCDIQGGHVGAGNINVNPQFINPGSGNLTLKYTSPCIGAGTPVPGITNDLPGQARKTPPAIGAYEGGSGMSGHNVLALQNAYTHSVVLWTLNGAKFTNGGLVTTTPQAGWNVVGVADFNGDGMIDLLFQNSATGSLVAWYLNDLVVTETVAFPTPATGWKVVGVGDFNGDGKPDLAFQNQTTNAIMVRFMDGAQDIGGGPTSNQTTAGWKVVGIGDYNGDGASDIQFQNGPALVVWYMHGLAFAGGSRMSVDAPAKSNVVAVTSLYGQVNPDLVFQQSWGGPIEIWEMNNISVINSASNPSLNPGDGWIVSGAR</sequence>
<dbReference type="AlphaFoldDB" id="A0A402CRE3"/>
<dbReference type="OrthoDB" id="5487371at2"/>
<dbReference type="InterPro" id="IPR006626">
    <property type="entry name" value="PbH1"/>
</dbReference>
<dbReference type="InterPro" id="IPR028994">
    <property type="entry name" value="Integrin_alpha_N"/>
</dbReference>
<dbReference type="PANTHER" id="PTHR46580:SF2">
    <property type="entry name" value="MAM DOMAIN-CONTAINING PROTEIN"/>
    <property type="match status" value="1"/>
</dbReference>
<keyword evidence="2" id="KW-1185">Reference proteome</keyword>
<dbReference type="PANTHER" id="PTHR46580">
    <property type="entry name" value="SENSOR KINASE-RELATED"/>
    <property type="match status" value="1"/>
</dbReference>
<gene>
    <name evidence="1" type="ORF">CCAX7_000180</name>
</gene>
<dbReference type="InterPro" id="IPR012334">
    <property type="entry name" value="Pectin_lyas_fold"/>
</dbReference>
<dbReference type="SMART" id="SM00710">
    <property type="entry name" value="PbH1"/>
    <property type="match status" value="6"/>
</dbReference>
<proteinExistence type="predicted"/>
<dbReference type="EMBL" id="AP025739">
    <property type="protein sequence ID" value="BDI27967.1"/>
    <property type="molecule type" value="Genomic_DNA"/>
</dbReference>
<name>A0A402CRE3_9BACT</name>
<organism evidence="1 2">
    <name type="scientific">Capsulimonas corticalis</name>
    <dbReference type="NCBI Taxonomy" id="2219043"/>
    <lineage>
        <taxon>Bacteria</taxon>
        <taxon>Bacillati</taxon>
        <taxon>Armatimonadota</taxon>
        <taxon>Armatimonadia</taxon>
        <taxon>Capsulimonadales</taxon>
        <taxon>Capsulimonadaceae</taxon>
        <taxon>Capsulimonas</taxon>
    </lineage>
</organism>
<evidence type="ECO:0000313" key="2">
    <source>
        <dbReference type="Proteomes" id="UP000287394"/>
    </source>
</evidence>
<dbReference type="SUPFAM" id="SSF69318">
    <property type="entry name" value="Integrin alpha N-terminal domain"/>
    <property type="match status" value="1"/>
</dbReference>